<dbReference type="GeneID" id="25262398"/>
<dbReference type="PANTHER" id="PTHR11712">
    <property type="entry name" value="POLYKETIDE SYNTHASE-RELATED"/>
    <property type="match status" value="1"/>
</dbReference>
<dbReference type="HOGENOM" id="CLU_000114_0_1_1"/>
<dbReference type="InterPro" id="IPR018201">
    <property type="entry name" value="Ketoacyl_synth_AS"/>
</dbReference>
<feature type="compositionally biased region" description="Low complexity" evidence="17">
    <location>
        <begin position="178"/>
        <end position="191"/>
    </location>
</feature>
<evidence type="ECO:0000256" key="2">
    <source>
        <dbReference type="ARBA" id="ARBA00008467"/>
    </source>
</evidence>
<dbReference type="SUPFAM" id="SSF51735">
    <property type="entry name" value="NAD(P)-binding Rossmann-fold domains"/>
    <property type="match status" value="1"/>
</dbReference>
<evidence type="ECO:0000256" key="12">
    <source>
        <dbReference type="ARBA" id="ARBA00023098"/>
    </source>
</evidence>
<keyword evidence="6" id="KW-0808">Transferase</keyword>
<dbReference type="Pfam" id="PF00106">
    <property type="entry name" value="adh_short"/>
    <property type="match status" value="1"/>
</dbReference>
<dbReference type="PANTHER" id="PTHR11712:SF336">
    <property type="entry name" value="3-OXOACYL-[ACYL-CARRIER-PROTEIN] SYNTHASE, MITOCHONDRIAL"/>
    <property type="match status" value="1"/>
</dbReference>
<dbReference type="InterPro" id="IPR041550">
    <property type="entry name" value="FASI_helical"/>
</dbReference>
<dbReference type="Proteomes" id="UP000027361">
    <property type="component" value="Unassembled WGS sequence"/>
</dbReference>
<evidence type="ECO:0000256" key="11">
    <source>
        <dbReference type="ARBA" id="ARBA00023027"/>
    </source>
</evidence>
<keyword evidence="9" id="KW-0521">NADP</keyword>
<organism evidence="19 20">
    <name type="scientific">Tilletiaria anomala (strain ATCC 24038 / CBS 436.72 / UBC 951)</name>
    <dbReference type="NCBI Taxonomy" id="1037660"/>
    <lineage>
        <taxon>Eukaryota</taxon>
        <taxon>Fungi</taxon>
        <taxon>Dikarya</taxon>
        <taxon>Basidiomycota</taxon>
        <taxon>Ustilaginomycotina</taxon>
        <taxon>Exobasidiomycetes</taxon>
        <taxon>Georgefischeriales</taxon>
        <taxon>Tilletiariaceae</taxon>
        <taxon>Tilletiaria</taxon>
    </lineage>
</organism>
<evidence type="ECO:0000256" key="6">
    <source>
        <dbReference type="ARBA" id="ARBA00022679"/>
    </source>
</evidence>
<dbReference type="GO" id="GO:0006633">
    <property type="term" value="P:fatty acid biosynthetic process"/>
    <property type="evidence" value="ECO:0007669"/>
    <property type="project" value="InterPro"/>
</dbReference>
<evidence type="ECO:0000313" key="20">
    <source>
        <dbReference type="Proteomes" id="UP000027361"/>
    </source>
</evidence>
<dbReference type="InterPro" id="IPR014031">
    <property type="entry name" value="Ketoacyl_synth_C"/>
</dbReference>
<keyword evidence="4" id="KW-0444">Lipid biosynthesis</keyword>
<keyword evidence="12" id="KW-0443">Lipid metabolism</keyword>
<keyword evidence="11" id="KW-0520">NAD</keyword>
<comment type="similarity">
    <text evidence="2">Belongs to the thiolase-like superfamily. Beta-ketoacyl-ACP synthases family.</text>
</comment>
<evidence type="ECO:0000256" key="17">
    <source>
        <dbReference type="SAM" id="MobiDB-lite"/>
    </source>
</evidence>
<dbReference type="CDD" id="cd00828">
    <property type="entry name" value="elong_cond_enzymes"/>
    <property type="match status" value="1"/>
</dbReference>
<dbReference type="Pfam" id="PF01648">
    <property type="entry name" value="ACPS"/>
    <property type="match status" value="1"/>
</dbReference>
<dbReference type="FunCoup" id="A0A066W1Y5">
    <property type="interactions" value="15"/>
</dbReference>
<keyword evidence="5" id="KW-0597">Phosphoprotein</keyword>
<evidence type="ECO:0000256" key="10">
    <source>
        <dbReference type="ARBA" id="ARBA00023002"/>
    </source>
</evidence>
<dbReference type="InterPro" id="IPR016039">
    <property type="entry name" value="Thiolase-like"/>
</dbReference>
<comment type="caution">
    <text evidence="19">The sequence shown here is derived from an EMBL/GenBank/DDBJ whole genome shotgun (WGS) entry which is preliminary data.</text>
</comment>
<evidence type="ECO:0000259" key="18">
    <source>
        <dbReference type="PROSITE" id="PS52004"/>
    </source>
</evidence>
<evidence type="ECO:0000256" key="9">
    <source>
        <dbReference type="ARBA" id="ARBA00022857"/>
    </source>
</evidence>
<dbReference type="PROSITE" id="PS52004">
    <property type="entry name" value="KS3_2"/>
    <property type="match status" value="1"/>
</dbReference>
<evidence type="ECO:0000256" key="8">
    <source>
        <dbReference type="ARBA" id="ARBA00022842"/>
    </source>
</evidence>
<comment type="catalytic activity">
    <reaction evidence="15">
        <text>a (3R)-hydroxyacyl-[ACP] + NADP(+) = a 3-oxoacyl-[ACP] + NADPH + H(+)</text>
        <dbReference type="Rhea" id="RHEA:17397"/>
        <dbReference type="Rhea" id="RHEA-COMP:9916"/>
        <dbReference type="Rhea" id="RHEA-COMP:9945"/>
        <dbReference type="ChEBI" id="CHEBI:15378"/>
        <dbReference type="ChEBI" id="CHEBI:57783"/>
        <dbReference type="ChEBI" id="CHEBI:58349"/>
        <dbReference type="ChEBI" id="CHEBI:78776"/>
        <dbReference type="ChEBI" id="CHEBI:78827"/>
        <dbReference type="EC" id="1.1.1.100"/>
    </reaction>
</comment>
<dbReference type="RefSeq" id="XP_013243923.1">
    <property type="nucleotide sequence ID" value="XM_013388469.1"/>
</dbReference>
<comment type="catalytic activity">
    <reaction evidence="14">
        <text>acetyl-CoA + n malonyl-CoA + 2n NADPH + 4n H(+) = a long-chain-acyl-CoA + n CoA + n CO2 + 2n NADP(+).</text>
        <dbReference type="EC" id="2.3.1.86"/>
    </reaction>
</comment>
<evidence type="ECO:0000256" key="13">
    <source>
        <dbReference type="ARBA" id="ARBA00023268"/>
    </source>
</evidence>
<dbReference type="GO" id="GO:0008897">
    <property type="term" value="F:holo-[acyl-carrier-protein] synthase activity"/>
    <property type="evidence" value="ECO:0007669"/>
    <property type="project" value="InterPro"/>
</dbReference>
<reference evidence="19 20" key="1">
    <citation type="submission" date="2014-05" db="EMBL/GenBank/DDBJ databases">
        <title>Draft genome sequence of a rare smut relative, Tilletiaria anomala UBC 951.</title>
        <authorList>
            <consortium name="DOE Joint Genome Institute"/>
            <person name="Toome M."/>
            <person name="Kuo A."/>
            <person name="Henrissat B."/>
            <person name="Lipzen A."/>
            <person name="Tritt A."/>
            <person name="Yoshinaga Y."/>
            <person name="Zane M."/>
            <person name="Barry K."/>
            <person name="Grigoriev I.V."/>
            <person name="Spatafora J.W."/>
            <person name="Aimea M.C."/>
        </authorList>
    </citation>
    <scope>NUCLEOTIDE SEQUENCE [LARGE SCALE GENOMIC DNA]</scope>
    <source>
        <strain evidence="19 20">UBC 951</strain>
    </source>
</reference>
<dbReference type="SUPFAM" id="SSF53901">
    <property type="entry name" value="Thiolase-like"/>
    <property type="match status" value="2"/>
</dbReference>
<dbReference type="InterPro" id="IPR036291">
    <property type="entry name" value="NAD(P)-bd_dom_sf"/>
</dbReference>
<dbReference type="GO" id="GO:0005829">
    <property type="term" value="C:cytosol"/>
    <property type="evidence" value="ECO:0007669"/>
    <property type="project" value="TreeGrafter"/>
</dbReference>
<keyword evidence="3" id="KW-0596">Phosphopantetheine</keyword>
<dbReference type="OrthoDB" id="4251012at2759"/>
<feature type="domain" description="Ketosynthase family 3 (KS3)" evidence="18">
    <location>
        <begin position="715"/>
        <end position="1154"/>
    </location>
</feature>
<dbReference type="InParanoid" id="A0A066W1Y5"/>
<dbReference type="FunFam" id="3.30.70.2490:FF:000001">
    <property type="entry name" value="Fatty acid synthase subunit alpha"/>
    <property type="match status" value="1"/>
</dbReference>
<evidence type="ECO:0000256" key="15">
    <source>
        <dbReference type="ARBA" id="ARBA00048508"/>
    </source>
</evidence>
<keyword evidence="8" id="KW-0460">Magnesium</keyword>
<name>A0A066W1Y5_TILAU</name>
<keyword evidence="7" id="KW-0479">Metal-binding</keyword>
<dbReference type="InterPro" id="IPR000794">
    <property type="entry name" value="Beta-ketoacyl_synthase"/>
</dbReference>
<dbReference type="NCBIfam" id="TIGR00556">
    <property type="entry name" value="pantethn_trn"/>
    <property type="match status" value="1"/>
</dbReference>
<dbReference type="InterPro" id="IPR047224">
    <property type="entry name" value="FAS_alpha_su_C"/>
</dbReference>
<dbReference type="GO" id="GO:0000287">
    <property type="term" value="F:magnesium ion binding"/>
    <property type="evidence" value="ECO:0007669"/>
    <property type="project" value="InterPro"/>
</dbReference>
<sequence>MSASTSSAWSDGPSSALSRELTAKCISIINRADPDLVRFMKAQLAKVNPEQGPTYALLDHFGAELVANCEEAIGTPPVWKEVHAPTAPTTEIDSKGNIVYHEAKREGVRKLEAYVKEMAAGTRGSNASALAQVNVERAQENIAKLWTLIRNEPSVSKLGKATIKSLYSEVVRSLGQSGSATGAAGSSAAAAKKPLSARRESGSRTSIVSGMTAAPEFSIPDDRQPFLNIQRKVAGRWQSSAKLTSVYFSLLGEMAKEGLTFENKNALLTGVGKGSIGLEMVKGLLAGGARVIITTSSYSRKTCEFYQNIYQEVGSRGSSLTILPFNGASKADVQSLADYIYDTMNIDLDHVYAGAAISEQGMPIDQIGDKSELAHRLMLTNVIRLLGAIKAKKEQKHFNSRPTTIILPLSPNHGIFGGDGLYSESKIGLETLANRWSSEGWSDYLSITGACIGWVRGTGLMEQSNIVAQSLEKMGMRTFSSIEMAFNLLGLLHPVFSSVAQVEPVLADLGGGFDRIPDLAAKTASLRQGLQEEAMRKRAINLDASADFKVIKGAAAEALHQKVYVQPRANFRFAQPGILGSYKDLRSIAKLDAPIDLDKVVVCTGFAEVGPWGSARTRWEMEARGEFTIEGTIEMAWIMGFIKHHNGPLKNGAKSYVGWVDAKSGEPVEDKDIKAKYEKEITEHAGVRLIEPELFGGYDPKKKGFMQEIELNHDLEPIEVSAEEAAKFKREHGDKVDAWEDAAAGAWFVMFKKGARILVPKAIAFSRLVAGQIPTGWSGKRYGIPEDIVANVDRTTLWALVCTAEALVMSGLGGSAYELYKYVHPSHVGTSLGSGMGGQSSMHKMFIDRVKELEVSQDILQETFINTVAGWCNLLLLSSSGPVKIPVGACATGLQSIEIASETILAGKAKVMIAGGFDDLSEEGSYEFANMKATSNAIDELAAGREPSEMSRPTTRSRSGFMESQGCGVQILMSARQAIEMGCPIQGVVAYSSTHTDKQGRSIPAPGHGVMSAAAPLQKALAGWGLTADDIGVISMHGTSTVANDKNESHVYQQMFEKMGRTPGLAVPVMAQKWICGHAKGGAAAWALNGVMQSVLSSVVAGNRNADDISPELQKYTYLLYNSHSIQRTPQDLNAALVTSFGFGQVGGVILVLHPGHLLGRLSPEEHEKYEKMRKYRQGRTYARMHSALTKEDLVRVESAPPYPADLEDEVLLNLNARASDLPGGTYGFKKPLAAPPADAIIPDFNKAPEAVQQEANLSNMMQGIQGVGIDVEKVSTFPSDNEAFLQRNFTQAEIDYCRAQPDPRASFCGRFCAAEAVFKAMGVPSKGAAASMKEIEIVSTPEGPQVKLHGEAAKAAPGFKFAISLSHSEDSAVAIAHKLPA</sequence>
<dbReference type="GO" id="GO:0004316">
    <property type="term" value="F:3-oxoacyl-[acyl-carrier-protein] reductase (NADPH) activity"/>
    <property type="evidence" value="ECO:0007669"/>
    <property type="project" value="UniProtKB-EC"/>
</dbReference>
<dbReference type="InterPro" id="IPR037143">
    <property type="entry name" value="4-PPantetheinyl_Trfase_dom_sf"/>
</dbReference>
<gene>
    <name evidence="19" type="ORF">K437DRAFT_222992</name>
</gene>
<keyword evidence="13" id="KW-0511">Multifunctional enzyme</keyword>
<evidence type="ECO:0000256" key="7">
    <source>
        <dbReference type="ARBA" id="ARBA00022723"/>
    </source>
</evidence>
<dbReference type="Pfam" id="PF18314">
    <property type="entry name" value="FAS_I_H"/>
    <property type="match status" value="1"/>
</dbReference>
<dbReference type="CDD" id="cd08950">
    <property type="entry name" value="KR_fFAS_SDR_c_like"/>
    <property type="match status" value="1"/>
</dbReference>
<comment type="similarity">
    <text evidence="1">Belongs to the thiolase-like superfamily. Fungal fatty acid synthetase subunit alpha family.</text>
</comment>
<evidence type="ECO:0000256" key="3">
    <source>
        <dbReference type="ARBA" id="ARBA00022450"/>
    </source>
</evidence>
<dbReference type="SUPFAM" id="SSF56214">
    <property type="entry name" value="4'-phosphopantetheinyl transferase"/>
    <property type="match status" value="1"/>
</dbReference>
<dbReference type="STRING" id="1037660.A0A066W1Y5"/>
<dbReference type="Gene3D" id="3.40.50.720">
    <property type="entry name" value="NAD(P)-binding Rossmann-like Domain"/>
    <property type="match status" value="1"/>
</dbReference>
<evidence type="ECO:0000313" key="19">
    <source>
        <dbReference type="EMBL" id="KDN47731.1"/>
    </source>
</evidence>
<dbReference type="PROSITE" id="PS00606">
    <property type="entry name" value="KS3_1"/>
    <property type="match status" value="1"/>
</dbReference>
<comment type="catalytic activity">
    <reaction evidence="16">
        <text>a fatty acyl-[ACP] + malonyl-[ACP] + H(+) = a 3-oxoacyl-[ACP] + holo-[ACP] + CO2</text>
        <dbReference type="Rhea" id="RHEA:22836"/>
        <dbReference type="Rhea" id="RHEA-COMP:9623"/>
        <dbReference type="Rhea" id="RHEA-COMP:9685"/>
        <dbReference type="Rhea" id="RHEA-COMP:9916"/>
        <dbReference type="Rhea" id="RHEA-COMP:14125"/>
        <dbReference type="ChEBI" id="CHEBI:15378"/>
        <dbReference type="ChEBI" id="CHEBI:16526"/>
        <dbReference type="ChEBI" id="CHEBI:64479"/>
        <dbReference type="ChEBI" id="CHEBI:78449"/>
        <dbReference type="ChEBI" id="CHEBI:78776"/>
        <dbReference type="ChEBI" id="CHEBI:138651"/>
        <dbReference type="EC" id="2.3.1.41"/>
    </reaction>
</comment>
<evidence type="ECO:0000256" key="16">
    <source>
        <dbReference type="ARBA" id="ARBA00049541"/>
    </source>
</evidence>
<evidence type="ECO:0000256" key="14">
    <source>
        <dbReference type="ARBA" id="ARBA00048237"/>
    </source>
</evidence>
<dbReference type="InterPro" id="IPR008278">
    <property type="entry name" value="4-PPantetheinyl_Trfase_dom"/>
</dbReference>
<dbReference type="InterPro" id="IPR002347">
    <property type="entry name" value="SDR_fam"/>
</dbReference>
<evidence type="ECO:0000256" key="5">
    <source>
        <dbReference type="ARBA" id="ARBA00022553"/>
    </source>
</evidence>
<accession>A0A066W1Y5</accession>
<dbReference type="EMBL" id="JMSN01000028">
    <property type="protein sequence ID" value="KDN47731.1"/>
    <property type="molecule type" value="Genomic_DNA"/>
</dbReference>
<dbReference type="GO" id="GO:0004315">
    <property type="term" value="F:3-oxoacyl-[acyl-carrier-protein] synthase activity"/>
    <property type="evidence" value="ECO:0007669"/>
    <property type="project" value="UniProtKB-EC"/>
</dbReference>
<dbReference type="Pfam" id="PF00109">
    <property type="entry name" value="ketoacyl-synt"/>
    <property type="match status" value="1"/>
</dbReference>
<dbReference type="GO" id="GO:0004321">
    <property type="term" value="F:fatty-acyl-CoA synthase activity"/>
    <property type="evidence" value="ECO:0007669"/>
    <property type="project" value="UniProtKB-EC"/>
</dbReference>
<dbReference type="Gene3D" id="3.30.70.2490">
    <property type="match status" value="1"/>
</dbReference>
<keyword evidence="20" id="KW-1185">Reference proteome</keyword>
<proteinExistence type="inferred from homology"/>
<dbReference type="Pfam" id="PF02801">
    <property type="entry name" value="Ketoacyl-synt_C"/>
    <property type="match status" value="1"/>
</dbReference>
<dbReference type="InterPro" id="IPR004568">
    <property type="entry name" value="Ppantetheine-prot_Trfase_dom"/>
</dbReference>
<dbReference type="Gene3D" id="3.90.470.20">
    <property type="entry name" value="4'-phosphopantetheinyl transferase domain"/>
    <property type="match status" value="1"/>
</dbReference>
<evidence type="ECO:0000256" key="4">
    <source>
        <dbReference type="ARBA" id="ARBA00022516"/>
    </source>
</evidence>
<dbReference type="FunFam" id="3.90.470.20:FF:000005">
    <property type="entry name" value="Fatty acid synthase alpha subunit FasA"/>
    <property type="match status" value="1"/>
</dbReference>
<keyword evidence="10" id="KW-0560">Oxidoreductase</keyword>
<dbReference type="InterPro" id="IPR020841">
    <property type="entry name" value="PKS_Beta-ketoAc_synthase_dom"/>
</dbReference>
<dbReference type="OMA" id="STENEDW"/>
<dbReference type="InterPro" id="IPR014030">
    <property type="entry name" value="Ketoacyl_synth_N"/>
</dbReference>
<evidence type="ECO:0000256" key="1">
    <source>
        <dbReference type="ARBA" id="ARBA00007485"/>
    </source>
</evidence>
<dbReference type="Gene3D" id="3.40.47.10">
    <property type="match status" value="1"/>
</dbReference>
<feature type="region of interest" description="Disordered" evidence="17">
    <location>
        <begin position="178"/>
        <end position="205"/>
    </location>
</feature>
<protein>
    <submittedName>
        <fullName evidence="19">Thiolase-like protein</fullName>
    </submittedName>
</protein>